<evidence type="ECO:0000313" key="7">
    <source>
        <dbReference type="EMBL" id="MBE1874245.1"/>
    </source>
</evidence>
<keyword evidence="5" id="KW-0560">Oxidoreductase</keyword>
<dbReference type="PROSITE" id="PS00862">
    <property type="entry name" value="OX2_COVAL_FAD"/>
    <property type="match status" value="1"/>
</dbReference>
<organism evidence="7 8">
    <name type="scientific">Myceligenerans pegani</name>
    <dbReference type="NCBI Taxonomy" id="2776917"/>
    <lineage>
        <taxon>Bacteria</taxon>
        <taxon>Bacillati</taxon>
        <taxon>Actinomycetota</taxon>
        <taxon>Actinomycetes</taxon>
        <taxon>Micrococcales</taxon>
        <taxon>Promicromonosporaceae</taxon>
        <taxon>Myceligenerans</taxon>
    </lineage>
</organism>
<dbReference type="Gene3D" id="3.40.462.20">
    <property type="match status" value="1"/>
</dbReference>
<evidence type="ECO:0000256" key="5">
    <source>
        <dbReference type="ARBA" id="ARBA00023002"/>
    </source>
</evidence>
<evidence type="ECO:0000313" key="8">
    <source>
        <dbReference type="Proteomes" id="UP000625527"/>
    </source>
</evidence>
<reference evidence="7 8" key="1">
    <citation type="submission" date="2020-10" db="EMBL/GenBank/DDBJ databases">
        <title>Myceligenerans pegani sp. nov., an endophytic actinomycete isolated from Peganum harmala L. in Xinjiang, China.</title>
        <authorList>
            <person name="Xin L."/>
        </authorList>
    </citation>
    <scope>NUCLEOTIDE SEQUENCE [LARGE SCALE GENOMIC DNA]</scope>
    <source>
        <strain evidence="7 8">TRM65318</strain>
    </source>
</reference>
<comment type="cofactor">
    <cofactor evidence="1">
        <name>FAD</name>
        <dbReference type="ChEBI" id="CHEBI:57692"/>
    </cofactor>
</comment>
<evidence type="ECO:0000256" key="3">
    <source>
        <dbReference type="ARBA" id="ARBA00022630"/>
    </source>
</evidence>
<evidence type="ECO:0000256" key="2">
    <source>
        <dbReference type="ARBA" id="ARBA00005466"/>
    </source>
</evidence>
<dbReference type="InterPro" id="IPR016169">
    <property type="entry name" value="FAD-bd_PCMH_sub2"/>
</dbReference>
<dbReference type="InterPro" id="IPR050416">
    <property type="entry name" value="FAD-linked_Oxidoreductase"/>
</dbReference>
<protein>
    <submittedName>
        <fullName evidence="7">FAD-dependent oxidoreductase</fullName>
    </submittedName>
</protein>
<gene>
    <name evidence="7" type="ORF">IHE71_00770</name>
</gene>
<name>A0ABR9MS96_9MICO</name>
<dbReference type="PROSITE" id="PS51387">
    <property type="entry name" value="FAD_PCMH"/>
    <property type="match status" value="1"/>
</dbReference>
<dbReference type="InterPro" id="IPR006094">
    <property type="entry name" value="Oxid_FAD_bind_N"/>
</dbReference>
<comment type="caution">
    <text evidence="7">The sequence shown here is derived from an EMBL/GenBank/DDBJ whole genome shotgun (WGS) entry which is preliminary data.</text>
</comment>
<dbReference type="Gene3D" id="3.30.43.10">
    <property type="entry name" value="Uridine Diphospho-n-acetylenolpyruvylglucosamine Reductase, domain 2"/>
    <property type="match status" value="1"/>
</dbReference>
<dbReference type="InterPro" id="IPR016166">
    <property type="entry name" value="FAD-bd_PCMH"/>
</dbReference>
<dbReference type="Pfam" id="PF01565">
    <property type="entry name" value="FAD_binding_4"/>
    <property type="match status" value="1"/>
</dbReference>
<dbReference type="PANTHER" id="PTHR42973">
    <property type="entry name" value="BINDING OXIDOREDUCTASE, PUTATIVE (AFU_ORTHOLOGUE AFUA_1G17690)-RELATED"/>
    <property type="match status" value="1"/>
</dbReference>
<evidence type="ECO:0000259" key="6">
    <source>
        <dbReference type="PROSITE" id="PS51387"/>
    </source>
</evidence>
<keyword evidence="3" id="KW-0285">Flavoprotein</keyword>
<evidence type="ECO:0000256" key="1">
    <source>
        <dbReference type="ARBA" id="ARBA00001974"/>
    </source>
</evidence>
<sequence>MFAGEARVPAVLARPRTAAEVSGVVRAARDAGLPLTVRSGGHSYTRASLLDGGVVLDLRLMDGVRIDQEARTGHAEGGASAGAYTAAAGEHGLATGFGDTGTVGIAGLTLGGGIGFLSRRDGLTLDNLVGAEVVLADGEIVETGPDQEPDLFWALRGGGAGTGVVTRLDLRLTETPGVVGGILAWRPEPEVLSDVVAAIAAAPDELSGMVNAMVAPPAPFLPGELHGKPVIMALVCWSGAPEAADDALAPLRAHAPVVDLVAAKTYPAMFEGGGPDVAGVRAAIATGFTDVPDREAAAAMIDAVGAASGPAVVNLRVMGGAIGRVGADETAFAHRGHAVMTSVAGMTPDPEQEAAVRAWVSDAASRFGVDDGPAYVNFLGGDAPEDLARAHPGATGERLRAVRAKYGAIGAPA</sequence>
<keyword evidence="4" id="KW-0274">FAD</keyword>
<dbReference type="InterPro" id="IPR036318">
    <property type="entry name" value="FAD-bd_PCMH-like_sf"/>
</dbReference>
<proteinExistence type="inferred from homology"/>
<dbReference type="InterPro" id="IPR006093">
    <property type="entry name" value="Oxy_OxRdtase_FAD_BS"/>
</dbReference>
<accession>A0ABR9MS96</accession>
<dbReference type="InterPro" id="IPR016167">
    <property type="entry name" value="FAD-bd_PCMH_sub1"/>
</dbReference>
<dbReference type="PANTHER" id="PTHR42973:SF39">
    <property type="entry name" value="FAD-BINDING PCMH-TYPE DOMAIN-CONTAINING PROTEIN"/>
    <property type="match status" value="1"/>
</dbReference>
<dbReference type="Gene3D" id="3.30.465.10">
    <property type="match status" value="1"/>
</dbReference>
<comment type="similarity">
    <text evidence="2">Belongs to the oxygen-dependent FAD-linked oxidoreductase family.</text>
</comment>
<evidence type="ECO:0000256" key="4">
    <source>
        <dbReference type="ARBA" id="ARBA00022827"/>
    </source>
</evidence>
<feature type="domain" description="FAD-binding PCMH-type" evidence="6">
    <location>
        <begin position="5"/>
        <end position="175"/>
    </location>
</feature>
<dbReference type="Proteomes" id="UP000625527">
    <property type="component" value="Unassembled WGS sequence"/>
</dbReference>
<keyword evidence="8" id="KW-1185">Reference proteome</keyword>
<dbReference type="EMBL" id="JADAQT010000017">
    <property type="protein sequence ID" value="MBE1874245.1"/>
    <property type="molecule type" value="Genomic_DNA"/>
</dbReference>
<dbReference type="SUPFAM" id="SSF56176">
    <property type="entry name" value="FAD-binding/transporter-associated domain-like"/>
    <property type="match status" value="1"/>
</dbReference>